<sequence>MEQIIMINIYKTTPLLRMNNARPRPFWSVLILAISVILQTYSTGQAQFGGGGSSADPYIDGPAIVDNGTTHMYYFIGASSQSNHQWTVYGGQKVSEYQGWVQVKWTSAGTNRYVQCTANTSAGTQTAKLYVKVEAVPPPGTPGTPVLYSNNCDGTYTIKRGSPPSGVTWYWQGKSSSGTSKSSSALYYSATSSGYYYLRAYSTSSGLWSTSSSRVYVTTSTKPATPGIPSMTENCGDTRVYKPANTSSISYYWTSGTTTSGAANDSYKDLTQPGTLYLRARGSTGCWSDVTTVNVNVNTIPDGPTTAHDELRYGPGTVTLRVSGGSGSGYRWYDSEDNIIAGANTATYSPFITTTSTFRVSTVSAAGCESENSVPVTASMAPTIDVSGSLSLYAGENVTLTALEGFDTYQWYRGGVQIPYTSQHITTSIPGVYEVRATSAGRELSSTPVTVTVISDDMLASSGYNSHAITRVLKPGVARADLSTLNNADKRSSITYKDGFGRPLQEVALQASPQGQDVVHAAAYDRFGRPVAAYMPYVSNLADGSYHKEALTAEGGYQASEQYQFYQNTPAVAHDNDPYATSVYEASPLHTIREAGSAGSLWQPGGHTTRYDWKNNVAGVRKWELDAQGKPVSTSEYPASQVSMSEVVDSQGAKAQTFVDKRGRVLLEKSIAPTGETLSKYYVYDLFDRLVYIIPPLALEQANYQPDETFIQKYLYKYTYDKYGRIIESQAPGIAPVYQVYDRRNRVVLSQNGNQRARSAGEWSFVKYDRYNRTILTGITELSADVAAIRLAVHNSSVYHEDRGNAVHGYTNNAYPQEADENNYLSIVYYDDYNFAHASAYPMQQALGHQNAHDHVKGAVTGSKVKVLGQDNAWLHAVVYYDDRGRAIQNLNDHHLGGTDVTTVKYDFEGKALEVETSHQSISQHYTYNYDHQGRLLEVVHNIDNGPDVILTRNEFNALGQLIDKKLHAEDGLNFAQSIDYRYNIKGWLTSINNPTLTISADNDENTDYFGMAFEYNALDGKINSLTWSSGQAGNVKQKGYDYTYDNFGRLQAAGYFEVTQAGKSLMDAYSVNGLQYDAGGNIKSLNRKGAQGENMDELSYVYDGHQLMSISDNGATGKAGFDDGHMTGNDYIYDQDGNMTRDLNNEISQITYNTLNLPDTITRQDGSRIRYIYTGAGEKLAEEIYDDANTLLKRTDYAGGYIYENDLLQYIMHAEGRIVPTTDGSYEYQYFIGDHQGNTRTAFTTKPKEIVFTLNYENNESMPDDADLFEAVTTHENNLMDHTDAGTTAKHSQLLRGSEGERVGSVIAIPVGAGDKVTAKAFAKYVEVTETLSGATTSIASTLVGAFTGSTGVAETGSQSIHNSFGEGSLIGSAGFPYEDQNAPYAFLNVMFLPEGEVISLEHGTTFAYDQLSAGFTQPVGDGVNRPFDELKVEGFEAPANGYVMVYVSNENPYLVDVHFDDLSITVNEHPVIAVTDYYPFGLQHASSWTRVTSLKNKYLYNSGSELDENTGQYMTPFRRYDPATGRFTGADALTHQMSGVTPYQYAFNNPISFNDPMGLAPEDQQFGLPVYQDASTGGSGRSGSSTNWFRGRMAPGSGNHWTDQYRS</sequence>
<feature type="region of interest" description="Disordered" evidence="1">
    <location>
        <begin position="1574"/>
        <end position="1609"/>
    </location>
</feature>
<dbReference type="NCBIfam" id="TIGR03696">
    <property type="entry name" value="Rhs_assc_core"/>
    <property type="match status" value="1"/>
</dbReference>
<evidence type="ECO:0000259" key="2">
    <source>
        <dbReference type="Pfam" id="PF19081"/>
    </source>
</evidence>
<feature type="domain" description="DUF6443" evidence="3">
    <location>
        <begin position="479"/>
        <end position="613"/>
    </location>
</feature>
<gene>
    <name evidence="4" type="ORF">E1163_27570</name>
</gene>
<name>A0ABW9RWW8_9BACT</name>
<dbReference type="Gene3D" id="2.180.10.10">
    <property type="entry name" value="RHS repeat-associated core"/>
    <property type="match status" value="2"/>
</dbReference>
<dbReference type="Pfam" id="PF19081">
    <property type="entry name" value="Ig_7"/>
    <property type="match status" value="1"/>
</dbReference>
<evidence type="ECO:0000313" key="4">
    <source>
        <dbReference type="EMBL" id="MTI28749.1"/>
    </source>
</evidence>
<dbReference type="EMBL" id="SMLW01000671">
    <property type="protein sequence ID" value="MTI28749.1"/>
    <property type="molecule type" value="Genomic_DNA"/>
</dbReference>
<dbReference type="InterPro" id="IPR044023">
    <property type="entry name" value="Ig_7"/>
</dbReference>
<dbReference type="PANTHER" id="PTHR32305">
    <property type="match status" value="1"/>
</dbReference>
<reference evidence="4 5" key="1">
    <citation type="submission" date="2019-02" db="EMBL/GenBank/DDBJ databases">
        <authorList>
            <person name="Goldberg S.R."/>
            <person name="Haltli B.A."/>
            <person name="Correa H."/>
            <person name="Russell K.G."/>
        </authorList>
    </citation>
    <scope>NUCLEOTIDE SEQUENCE [LARGE SCALE GENOMIC DNA]</scope>
    <source>
        <strain evidence="4 5">JCM 16186</strain>
    </source>
</reference>
<dbReference type="Proteomes" id="UP000798808">
    <property type="component" value="Unassembled WGS sequence"/>
</dbReference>
<dbReference type="PANTHER" id="PTHR32305:SF15">
    <property type="entry name" value="PROTEIN RHSA-RELATED"/>
    <property type="match status" value="1"/>
</dbReference>
<dbReference type="Pfam" id="PF20041">
    <property type="entry name" value="DUF6443"/>
    <property type="match status" value="1"/>
</dbReference>
<evidence type="ECO:0000256" key="1">
    <source>
        <dbReference type="SAM" id="MobiDB-lite"/>
    </source>
</evidence>
<dbReference type="InterPro" id="IPR022385">
    <property type="entry name" value="Rhs_assc_core"/>
</dbReference>
<feature type="non-terminal residue" evidence="4">
    <location>
        <position position="1609"/>
    </location>
</feature>
<dbReference type="InterPro" id="IPR045619">
    <property type="entry name" value="DUF6443"/>
</dbReference>
<evidence type="ECO:0000259" key="3">
    <source>
        <dbReference type="Pfam" id="PF20041"/>
    </source>
</evidence>
<evidence type="ECO:0008006" key="6">
    <source>
        <dbReference type="Google" id="ProtNLM"/>
    </source>
</evidence>
<accession>A0ABW9RWW8</accession>
<proteinExistence type="predicted"/>
<organism evidence="4 5">
    <name type="scientific">Fulvivirga kasyanovii</name>
    <dbReference type="NCBI Taxonomy" id="396812"/>
    <lineage>
        <taxon>Bacteria</taxon>
        <taxon>Pseudomonadati</taxon>
        <taxon>Bacteroidota</taxon>
        <taxon>Cytophagia</taxon>
        <taxon>Cytophagales</taxon>
        <taxon>Fulvivirgaceae</taxon>
        <taxon>Fulvivirga</taxon>
    </lineage>
</organism>
<feature type="domain" description="Ig-like" evidence="2">
    <location>
        <begin position="301"/>
        <end position="382"/>
    </location>
</feature>
<protein>
    <recommendedName>
        <fullName evidence="6">RHS repeat-associated core domain-containing protein</fullName>
    </recommendedName>
</protein>
<keyword evidence="5" id="KW-1185">Reference proteome</keyword>
<evidence type="ECO:0000313" key="5">
    <source>
        <dbReference type="Proteomes" id="UP000798808"/>
    </source>
</evidence>
<dbReference type="InterPro" id="IPR050708">
    <property type="entry name" value="T6SS_VgrG/RHS"/>
</dbReference>
<comment type="caution">
    <text evidence="4">The sequence shown here is derived from an EMBL/GenBank/DDBJ whole genome shotgun (WGS) entry which is preliminary data.</text>
</comment>